<feature type="signal peptide" evidence="1">
    <location>
        <begin position="1"/>
        <end position="23"/>
    </location>
</feature>
<dbReference type="PANTHER" id="PTHR43135">
    <property type="entry name" value="ALPHA-D-RIBOSE 1-METHYLPHOSPHONATE 5-TRIPHOSPHATE DIPHOSPHATASE"/>
    <property type="match status" value="1"/>
</dbReference>
<name>A0ABS1KQG2_9BACT</name>
<dbReference type="InterPro" id="IPR051781">
    <property type="entry name" value="Metallo-dep_Hydrolase"/>
</dbReference>
<reference evidence="3 4" key="1">
    <citation type="submission" date="2021-01" db="EMBL/GenBank/DDBJ databases">
        <title>Chryseolinea sp. Jin1 Genome sequencing and assembly.</title>
        <authorList>
            <person name="Kim I."/>
        </authorList>
    </citation>
    <scope>NUCLEOTIDE SEQUENCE [LARGE SCALE GENOMIC DNA]</scope>
    <source>
        <strain evidence="3 4">Jin1</strain>
    </source>
</reference>
<keyword evidence="1" id="KW-0732">Signal</keyword>
<feature type="chain" id="PRO_5046070353" evidence="1">
    <location>
        <begin position="24"/>
        <end position="420"/>
    </location>
</feature>
<dbReference type="Gene3D" id="2.30.40.10">
    <property type="entry name" value="Urease, subunit C, domain 1"/>
    <property type="match status" value="1"/>
</dbReference>
<dbReference type="InterPro" id="IPR032466">
    <property type="entry name" value="Metal_Hydrolase"/>
</dbReference>
<evidence type="ECO:0000313" key="4">
    <source>
        <dbReference type="Proteomes" id="UP000613030"/>
    </source>
</evidence>
<sequence>MKYGVVKTILCSISLMICLGATAQQKYLLQPDRVFDGEQTHSGWVVVVEGNKIAAAGPASQIAVPKDAVALKLPGCTLLPGLIEGHAHVLLHPYNETSWDDQVMKESDALRVARATVHLDKTLRAGFTTVRDLGSEGAGYADVGLKQAVDQNIIAGPRMLVAGRAIVATGSYGPKGFDTDFTVMLGAEPADGNNLVQVVRDQIGKGADIVKVYADYRWGLNGQSAPTFSIDELKLIVETAKSSGRPVVAHASTAEGMRRATLAGVETIEHGDGGTPEVFQLMKEKGVALCPTLAAGFFVSQYKGWKKGVDPEPAKLKLKRQTFADALKAGVTICAGGDVGVFAHGQNVYELELMAEYGMNTSDILRSATSINAKTFHLDSLGKIGPGFLADILVVKGDPSKTISNLRKVEWVMKNGVIVK</sequence>
<protein>
    <submittedName>
        <fullName evidence="3">Amidohydrolase family protein</fullName>
    </submittedName>
</protein>
<dbReference type="EMBL" id="JAERRB010000003">
    <property type="protein sequence ID" value="MBL0741676.1"/>
    <property type="molecule type" value="Genomic_DNA"/>
</dbReference>
<dbReference type="CDD" id="cd01299">
    <property type="entry name" value="Met_dep_hydrolase_A"/>
    <property type="match status" value="1"/>
</dbReference>
<dbReference type="Proteomes" id="UP000613030">
    <property type="component" value="Unassembled WGS sequence"/>
</dbReference>
<dbReference type="SUPFAM" id="SSF51338">
    <property type="entry name" value="Composite domain of metallo-dependent hydrolases"/>
    <property type="match status" value="1"/>
</dbReference>
<dbReference type="InterPro" id="IPR011059">
    <property type="entry name" value="Metal-dep_hydrolase_composite"/>
</dbReference>
<keyword evidence="4" id="KW-1185">Reference proteome</keyword>
<proteinExistence type="predicted"/>
<dbReference type="SUPFAM" id="SSF51556">
    <property type="entry name" value="Metallo-dependent hydrolases"/>
    <property type="match status" value="1"/>
</dbReference>
<feature type="domain" description="Amidohydrolase-related" evidence="2">
    <location>
        <begin position="77"/>
        <end position="419"/>
    </location>
</feature>
<comment type="caution">
    <text evidence="3">The sequence shown here is derived from an EMBL/GenBank/DDBJ whole genome shotgun (WGS) entry which is preliminary data.</text>
</comment>
<dbReference type="Pfam" id="PF01979">
    <property type="entry name" value="Amidohydro_1"/>
    <property type="match status" value="1"/>
</dbReference>
<dbReference type="PANTHER" id="PTHR43135:SF3">
    <property type="entry name" value="ALPHA-D-RIBOSE 1-METHYLPHOSPHONATE 5-TRIPHOSPHATE DIPHOSPHATASE"/>
    <property type="match status" value="1"/>
</dbReference>
<dbReference type="Gene3D" id="3.20.20.140">
    <property type="entry name" value="Metal-dependent hydrolases"/>
    <property type="match status" value="1"/>
</dbReference>
<evidence type="ECO:0000256" key="1">
    <source>
        <dbReference type="SAM" id="SignalP"/>
    </source>
</evidence>
<dbReference type="InterPro" id="IPR006680">
    <property type="entry name" value="Amidohydro-rel"/>
</dbReference>
<evidence type="ECO:0000313" key="3">
    <source>
        <dbReference type="EMBL" id="MBL0741676.1"/>
    </source>
</evidence>
<dbReference type="InterPro" id="IPR057744">
    <property type="entry name" value="OTAase-like"/>
</dbReference>
<gene>
    <name evidence="3" type="ORF">JI741_10635</name>
</gene>
<organism evidence="3 4">
    <name type="scientific">Chryseolinea lacunae</name>
    <dbReference type="NCBI Taxonomy" id="2801331"/>
    <lineage>
        <taxon>Bacteria</taxon>
        <taxon>Pseudomonadati</taxon>
        <taxon>Bacteroidota</taxon>
        <taxon>Cytophagia</taxon>
        <taxon>Cytophagales</taxon>
        <taxon>Fulvivirgaceae</taxon>
        <taxon>Chryseolinea</taxon>
    </lineage>
</organism>
<accession>A0ABS1KQG2</accession>
<evidence type="ECO:0000259" key="2">
    <source>
        <dbReference type="Pfam" id="PF01979"/>
    </source>
</evidence>